<name>A0A7X5ZED6_9MYCO</name>
<dbReference type="InterPro" id="IPR026954">
    <property type="entry name" value="PknH-like_Extracell"/>
</dbReference>
<dbReference type="InterPro" id="IPR038232">
    <property type="entry name" value="PknH-like_Extracell_sf"/>
</dbReference>
<protein>
    <recommendedName>
        <fullName evidence="1">PknH-like extracellular domain-containing protein</fullName>
    </recommendedName>
</protein>
<dbReference type="Pfam" id="PF14032">
    <property type="entry name" value="PknH_C"/>
    <property type="match status" value="1"/>
</dbReference>
<proteinExistence type="predicted"/>
<dbReference type="Gene3D" id="3.40.1000.70">
    <property type="entry name" value="PknH-like extracellular domain"/>
    <property type="match status" value="1"/>
</dbReference>
<sequence>MNSAANARRSLLTLASVVAGCMVMTGCVSTVSGVAVRDRSAAPVDVPPLKDAQLAKVLLTVRDINAVMGSTDMEITSELDQMTDHSRTISDPDCLGAIYGAEQPVYDGSGWTSVRDQVAREPEEDNQHWVEQTVVLYPNADKAQRFWEKSKSTWKKCGGSAVSVDDGQSSYTWQLEDLDAKDQVITQRTTQEDAGGWECEHAMSYVSNVTLEAWACSYGINDEAATIVAKMVYNASKKK</sequence>
<dbReference type="AlphaFoldDB" id="A0A7X5ZED6"/>
<comment type="caution">
    <text evidence="2">The sequence shown here is derived from an EMBL/GenBank/DDBJ whole genome shotgun (WGS) entry which is preliminary data.</text>
</comment>
<dbReference type="RefSeq" id="WP_308206696.1">
    <property type="nucleotide sequence ID" value="NZ_JAANOW010000002.1"/>
</dbReference>
<keyword evidence="3" id="KW-1185">Reference proteome</keyword>
<evidence type="ECO:0000313" key="3">
    <source>
        <dbReference type="Proteomes" id="UP000547444"/>
    </source>
</evidence>
<organism evidence="2 3">
    <name type="scientific">Mycolicibacterium fluoranthenivorans</name>
    <dbReference type="NCBI Taxonomy" id="258505"/>
    <lineage>
        <taxon>Bacteria</taxon>
        <taxon>Bacillati</taxon>
        <taxon>Actinomycetota</taxon>
        <taxon>Actinomycetes</taxon>
        <taxon>Mycobacteriales</taxon>
        <taxon>Mycobacteriaceae</taxon>
        <taxon>Mycolicibacterium</taxon>
    </lineage>
</organism>
<gene>
    <name evidence="2" type="ORF">FHU31_004129</name>
</gene>
<dbReference type="EMBL" id="JAANOW010000002">
    <property type="protein sequence ID" value="NIH97139.1"/>
    <property type="molecule type" value="Genomic_DNA"/>
</dbReference>
<evidence type="ECO:0000313" key="2">
    <source>
        <dbReference type="EMBL" id="NIH97139.1"/>
    </source>
</evidence>
<feature type="domain" description="PknH-like extracellular" evidence="1">
    <location>
        <begin position="51"/>
        <end position="232"/>
    </location>
</feature>
<reference evidence="2 3" key="1">
    <citation type="submission" date="2020-03" db="EMBL/GenBank/DDBJ databases">
        <title>Sequencing the genomes of 1000 actinobacteria strains.</title>
        <authorList>
            <person name="Klenk H.-P."/>
        </authorList>
    </citation>
    <scope>NUCLEOTIDE SEQUENCE [LARGE SCALE GENOMIC DNA]</scope>
    <source>
        <strain evidence="2 3">DSM 44556</strain>
    </source>
</reference>
<evidence type="ECO:0000259" key="1">
    <source>
        <dbReference type="Pfam" id="PF14032"/>
    </source>
</evidence>
<dbReference type="Proteomes" id="UP000547444">
    <property type="component" value="Unassembled WGS sequence"/>
</dbReference>
<accession>A0A7X5ZED6</accession>